<evidence type="ECO:0000256" key="1">
    <source>
        <dbReference type="ARBA" id="ARBA00022448"/>
    </source>
</evidence>
<dbReference type="PROSITE" id="PS50893">
    <property type="entry name" value="ABC_TRANSPORTER_2"/>
    <property type="match status" value="1"/>
</dbReference>
<dbReference type="CDD" id="cd03214">
    <property type="entry name" value="ABC_Iron-Siderophores_B12_Hemin"/>
    <property type="match status" value="1"/>
</dbReference>
<proteinExistence type="predicted"/>
<dbReference type="EMBL" id="WXYO01000002">
    <property type="protein sequence ID" value="NAS11693.1"/>
    <property type="molecule type" value="Genomic_DNA"/>
</dbReference>
<evidence type="ECO:0000256" key="3">
    <source>
        <dbReference type="ARBA" id="ARBA00022840"/>
    </source>
</evidence>
<dbReference type="InterPro" id="IPR003439">
    <property type="entry name" value="ABC_transporter-like_ATP-bd"/>
</dbReference>
<comment type="caution">
    <text evidence="5">The sequence shown here is derived from an EMBL/GenBank/DDBJ whole genome shotgun (WGS) entry which is preliminary data.</text>
</comment>
<keyword evidence="6" id="KW-1185">Reference proteome</keyword>
<dbReference type="SUPFAM" id="SSF52540">
    <property type="entry name" value="P-loop containing nucleoside triphosphate hydrolases"/>
    <property type="match status" value="1"/>
</dbReference>
<keyword evidence="1" id="KW-0813">Transport</keyword>
<accession>A0A6L9EAK7</accession>
<keyword evidence="2" id="KW-0547">Nucleotide-binding</keyword>
<protein>
    <submittedName>
        <fullName evidence="5">ATP-binding cassette domain-containing protein</fullName>
    </submittedName>
</protein>
<sequence length="265" mass="29432">MNLNLKHNTTLSAEDLCIGYGRGSREIRVVEGLTFSLQSSELVGIVGVNGIGKSTLLRTLGGVQPSLSGNLSVNGEALKEINQRKLAELLSVVLTEPTASGNLTALELVSLGRHPHTNWIGSLTAQDRKVVLEAVEWMQIEKLVQKKCFELSDGQLQRVFIARALAQDTRIILLDEPTTHLDLYHKVQILKLLQRIAHEHGKTILFTTHEIELAIQLCDKLLVLDNEQNAFGTPSELIARHSFEKLFPEDTLVFDPRTASFKVNK</sequence>
<dbReference type="InterPro" id="IPR050153">
    <property type="entry name" value="Metal_Ion_Import_ABC"/>
</dbReference>
<name>A0A6L9EAK7_9FLAO</name>
<evidence type="ECO:0000259" key="4">
    <source>
        <dbReference type="PROSITE" id="PS50893"/>
    </source>
</evidence>
<dbReference type="InterPro" id="IPR027417">
    <property type="entry name" value="P-loop_NTPase"/>
</dbReference>
<dbReference type="SMART" id="SM00382">
    <property type="entry name" value="AAA"/>
    <property type="match status" value="1"/>
</dbReference>
<keyword evidence="3 5" id="KW-0067">ATP-binding</keyword>
<dbReference type="GO" id="GO:0005524">
    <property type="term" value="F:ATP binding"/>
    <property type="evidence" value="ECO:0007669"/>
    <property type="project" value="UniProtKB-KW"/>
</dbReference>
<dbReference type="PANTHER" id="PTHR42734">
    <property type="entry name" value="METAL TRANSPORT SYSTEM ATP-BINDING PROTEIN TM_0124-RELATED"/>
    <property type="match status" value="1"/>
</dbReference>
<dbReference type="PANTHER" id="PTHR42734:SF21">
    <property type="entry name" value="IRON ABC TRANSPORTER, ATP-BINDING PROTEIN"/>
    <property type="match status" value="1"/>
</dbReference>
<evidence type="ECO:0000313" key="6">
    <source>
        <dbReference type="Proteomes" id="UP000475249"/>
    </source>
</evidence>
<dbReference type="AlphaFoldDB" id="A0A6L9EAK7"/>
<dbReference type="Proteomes" id="UP000475249">
    <property type="component" value="Unassembled WGS sequence"/>
</dbReference>
<organism evidence="5 6">
    <name type="scientific">Poritiphilus flavus</name>
    <dbReference type="NCBI Taxonomy" id="2697053"/>
    <lineage>
        <taxon>Bacteria</taxon>
        <taxon>Pseudomonadati</taxon>
        <taxon>Bacteroidota</taxon>
        <taxon>Flavobacteriia</taxon>
        <taxon>Flavobacteriales</taxon>
        <taxon>Flavobacteriaceae</taxon>
        <taxon>Poritiphilus</taxon>
    </lineage>
</organism>
<dbReference type="GO" id="GO:0016887">
    <property type="term" value="F:ATP hydrolysis activity"/>
    <property type="evidence" value="ECO:0007669"/>
    <property type="project" value="InterPro"/>
</dbReference>
<feature type="domain" description="ABC transporter" evidence="4">
    <location>
        <begin position="11"/>
        <end position="250"/>
    </location>
</feature>
<dbReference type="Pfam" id="PF00005">
    <property type="entry name" value="ABC_tran"/>
    <property type="match status" value="1"/>
</dbReference>
<evidence type="ECO:0000313" key="5">
    <source>
        <dbReference type="EMBL" id="NAS11693.1"/>
    </source>
</evidence>
<gene>
    <name evidence="5" type="ORF">GTQ38_06745</name>
</gene>
<dbReference type="RefSeq" id="WP_161434702.1">
    <property type="nucleotide sequence ID" value="NZ_WXYO01000002.1"/>
</dbReference>
<dbReference type="InterPro" id="IPR003593">
    <property type="entry name" value="AAA+_ATPase"/>
</dbReference>
<dbReference type="FunFam" id="3.40.50.300:FF:000134">
    <property type="entry name" value="Iron-enterobactin ABC transporter ATP-binding protein"/>
    <property type="match status" value="1"/>
</dbReference>
<dbReference type="Gene3D" id="3.40.50.300">
    <property type="entry name" value="P-loop containing nucleotide triphosphate hydrolases"/>
    <property type="match status" value="1"/>
</dbReference>
<evidence type="ECO:0000256" key="2">
    <source>
        <dbReference type="ARBA" id="ARBA00022741"/>
    </source>
</evidence>
<reference evidence="5 6" key="1">
    <citation type="submission" date="2020-01" db="EMBL/GenBank/DDBJ databases">
        <title>Bacteria diversity of Porities sp.</title>
        <authorList>
            <person name="Wang G."/>
        </authorList>
    </citation>
    <scope>NUCLEOTIDE SEQUENCE [LARGE SCALE GENOMIC DNA]</scope>
    <source>
        <strain evidence="5 6">R33</strain>
    </source>
</reference>